<accession>E2ZA27</accession>
<comment type="caution">
    <text evidence="9">The sequence shown here is derived from an EMBL/GenBank/DDBJ whole genome shotgun (WGS) entry which is preliminary data.</text>
</comment>
<keyword evidence="4" id="KW-1003">Cell membrane</keyword>
<dbReference type="OrthoDB" id="9811721at2"/>
<evidence type="ECO:0000256" key="6">
    <source>
        <dbReference type="ARBA" id="ARBA00022989"/>
    </source>
</evidence>
<dbReference type="InterPro" id="IPR000522">
    <property type="entry name" value="ABC_transptr_permease_BtuC"/>
</dbReference>
<dbReference type="GO" id="GO:0005886">
    <property type="term" value="C:plasma membrane"/>
    <property type="evidence" value="ECO:0007669"/>
    <property type="project" value="UniProtKB-SubCell"/>
</dbReference>
<dbReference type="EMBL" id="AECS01000010">
    <property type="protein sequence ID" value="EFQ04789.1"/>
    <property type="molecule type" value="Genomic_DNA"/>
</dbReference>
<protein>
    <submittedName>
        <fullName evidence="9">Iron chelate uptake ABC transporter, FeCT family, permease protein</fullName>
    </submittedName>
</protein>
<dbReference type="HOGENOM" id="CLU_013016_1_1_9"/>
<keyword evidence="6 8" id="KW-1133">Transmembrane helix</keyword>
<feature type="transmembrane region" description="Helical" evidence="8">
    <location>
        <begin position="124"/>
        <end position="146"/>
    </location>
</feature>
<dbReference type="PANTHER" id="PTHR30472:SF68">
    <property type="entry name" value="FERRICHROME TRANSPORT SYSTEM PERMEASE PROTEIN FHUB"/>
    <property type="match status" value="1"/>
</dbReference>
<evidence type="ECO:0000313" key="10">
    <source>
        <dbReference type="Proteomes" id="UP000003195"/>
    </source>
</evidence>
<sequence>MSRNTATIDGSKEKRRYLTLLAGTVALIGSLFIGIAAGAVPITLREVFEVIQGVTQSENYRIIYYIRMPRVICAALTGTNLALAGCILQGILRNPLADPGIIGVTAGAGLAAMALMLISPELTYFVPFAAFGGAVVASIVVFLLAWEHGIHPLRLILAGVAIAAFFGGGSAALSVFFSDRIQGTVNWMAGGFAGNSWRHVVMILPYSAVGIVATMCSYRKLNALQLGDDVAASLGLNVERVRFFLLALSALLAASAVSVAGLLGFVGLIIPHIMRLIVGSDFEYLLPASAVFGAVLVVLADMAARTVFSPVEVPVGIFLSFLGAPFFLYLLKRRMRS</sequence>
<feature type="transmembrane region" description="Helical" evidence="8">
    <location>
        <begin position="282"/>
        <end position="301"/>
    </location>
</feature>
<keyword evidence="10" id="KW-1185">Reference proteome</keyword>
<dbReference type="SUPFAM" id="SSF81345">
    <property type="entry name" value="ABC transporter involved in vitamin B12 uptake, BtuC"/>
    <property type="match status" value="1"/>
</dbReference>
<dbReference type="Gene3D" id="1.10.3470.10">
    <property type="entry name" value="ABC transporter involved in vitamin B12 uptake, BtuC"/>
    <property type="match status" value="1"/>
</dbReference>
<keyword evidence="5 8" id="KW-0812">Transmembrane</keyword>
<evidence type="ECO:0000256" key="7">
    <source>
        <dbReference type="ARBA" id="ARBA00023136"/>
    </source>
</evidence>
<name>E2ZA27_9FIRM</name>
<dbReference type="Proteomes" id="UP000003195">
    <property type="component" value="Unassembled WGS sequence"/>
</dbReference>
<feature type="transmembrane region" description="Helical" evidence="8">
    <location>
        <begin position="313"/>
        <end position="331"/>
    </location>
</feature>
<dbReference type="GO" id="GO:0033214">
    <property type="term" value="P:siderophore-iron import into cell"/>
    <property type="evidence" value="ECO:0007669"/>
    <property type="project" value="TreeGrafter"/>
</dbReference>
<comment type="subcellular location">
    <subcellularLocation>
        <location evidence="1">Cell membrane</location>
        <topology evidence="1">Multi-pass membrane protein</topology>
    </subcellularLocation>
</comment>
<proteinExistence type="inferred from homology"/>
<feature type="transmembrane region" description="Helical" evidence="8">
    <location>
        <begin position="243"/>
        <end position="270"/>
    </location>
</feature>
<evidence type="ECO:0000313" key="9">
    <source>
        <dbReference type="EMBL" id="EFQ04789.1"/>
    </source>
</evidence>
<dbReference type="CDD" id="cd06550">
    <property type="entry name" value="TM_ABC_iron-siderophores_like"/>
    <property type="match status" value="1"/>
</dbReference>
<feature type="transmembrane region" description="Helical" evidence="8">
    <location>
        <begin position="100"/>
        <end position="118"/>
    </location>
</feature>
<reference evidence="9 10" key="1">
    <citation type="submission" date="2010-08" db="EMBL/GenBank/DDBJ databases">
        <authorList>
            <person name="Weinstock G."/>
            <person name="Sodergren E."/>
            <person name="Clifton S."/>
            <person name="Fulton L."/>
            <person name="Fulton B."/>
            <person name="Courtney L."/>
            <person name="Fronick C."/>
            <person name="Harrison M."/>
            <person name="Strong C."/>
            <person name="Farmer C."/>
            <person name="Delahaunty K."/>
            <person name="Markovic C."/>
            <person name="Hall O."/>
            <person name="Minx P."/>
            <person name="Tomlinson C."/>
            <person name="Mitreva M."/>
            <person name="Hou S."/>
            <person name="Chen J."/>
            <person name="Wollam A."/>
            <person name="Pepin K.H."/>
            <person name="Johnson M."/>
            <person name="Bhonagiri V."/>
            <person name="Zhang X."/>
            <person name="Suruliraj S."/>
            <person name="Warren W."/>
            <person name="Chinwalla A."/>
            <person name="Mardis E.R."/>
            <person name="Wilson R.K."/>
        </authorList>
    </citation>
    <scope>NUCLEOTIDE SEQUENCE [LARGE SCALE GENOMIC DNA]</scope>
    <source>
        <strain evidence="9 10">F0359</strain>
    </source>
</reference>
<dbReference type="FunFam" id="1.10.3470.10:FF:000001">
    <property type="entry name" value="Vitamin B12 ABC transporter permease BtuC"/>
    <property type="match status" value="1"/>
</dbReference>
<keyword evidence="3" id="KW-0813">Transport</keyword>
<feature type="transmembrane region" description="Helical" evidence="8">
    <location>
        <begin position="20"/>
        <end position="42"/>
    </location>
</feature>
<evidence type="ECO:0000256" key="1">
    <source>
        <dbReference type="ARBA" id="ARBA00004651"/>
    </source>
</evidence>
<organism evidence="9 10">
    <name type="scientific">Megasphaera micronuciformis F0359</name>
    <dbReference type="NCBI Taxonomy" id="706434"/>
    <lineage>
        <taxon>Bacteria</taxon>
        <taxon>Bacillati</taxon>
        <taxon>Bacillota</taxon>
        <taxon>Negativicutes</taxon>
        <taxon>Veillonellales</taxon>
        <taxon>Veillonellaceae</taxon>
        <taxon>Megasphaera</taxon>
    </lineage>
</organism>
<dbReference type="PANTHER" id="PTHR30472">
    <property type="entry name" value="FERRIC ENTEROBACTIN TRANSPORT SYSTEM PERMEASE PROTEIN"/>
    <property type="match status" value="1"/>
</dbReference>
<evidence type="ECO:0000256" key="5">
    <source>
        <dbReference type="ARBA" id="ARBA00022692"/>
    </source>
</evidence>
<dbReference type="eggNOG" id="COG0609">
    <property type="taxonomic scope" value="Bacteria"/>
</dbReference>
<feature type="transmembrane region" description="Helical" evidence="8">
    <location>
        <begin position="62"/>
        <end position="88"/>
    </location>
</feature>
<keyword evidence="7 8" id="KW-0472">Membrane</keyword>
<dbReference type="RefSeq" id="WP_006941070.1">
    <property type="nucleotide sequence ID" value="NZ_GL538184.1"/>
</dbReference>
<evidence type="ECO:0000256" key="3">
    <source>
        <dbReference type="ARBA" id="ARBA00022448"/>
    </source>
</evidence>
<dbReference type="GO" id="GO:0022857">
    <property type="term" value="F:transmembrane transporter activity"/>
    <property type="evidence" value="ECO:0007669"/>
    <property type="project" value="InterPro"/>
</dbReference>
<dbReference type="InterPro" id="IPR037294">
    <property type="entry name" value="ABC_BtuC-like"/>
</dbReference>
<evidence type="ECO:0000256" key="2">
    <source>
        <dbReference type="ARBA" id="ARBA00007935"/>
    </source>
</evidence>
<gene>
    <name evidence="9" type="ORF">HMPREF9429_00285</name>
</gene>
<feature type="transmembrane region" description="Helical" evidence="8">
    <location>
        <begin position="153"/>
        <end position="177"/>
    </location>
</feature>
<comment type="similarity">
    <text evidence="2">Belongs to the binding-protein-dependent transport system permease family. FecCD subfamily.</text>
</comment>
<evidence type="ECO:0000256" key="4">
    <source>
        <dbReference type="ARBA" id="ARBA00022475"/>
    </source>
</evidence>
<evidence type="ECO:0000256" key="8">
    <source>
        <dbReference type="SAM" id="Phobius"/>
    </source>
</evidence>
<dbReference type="AlphaFoldDB" id="E2ZA27"/>
<dbReference type="STRING" id="706434.HMPREF9429_00285"/>
<dbReference type="Pfam" id="PF01032">
    <property type="entry name" value="FecCD"/>
    <property type="match status" value="1"/>
</dbReference>